<evidence type="ECO:0000259" key="5">
    <source>
        <dbReference type="Pfam" id="PF03446"/>
    </source>
</evidence>
<accession>A0A2N5XVQ2</accession>
<name>A0A2N5XVQ2_9HYPH</name>
<dbReference type="EMBL" id="PKUQ01000003">
    <property type="protein sequence ID" value="PLW78586.1"/>
    <property type="molecule type" value="Genomic_DNA"/>
</dbReference>
<keyword evidence="1" id="KW-0560">Oxidoreductase</keyword>
<feature type="signal peptide" evidence="4">
    <location>
        <begin position="1"/>
        <end position="17"/>
    </location>
</feature>
<evidence type="ECO:0000256" key="3">
    <source>
        <dbReference type="PIRSR" id="PIRSR000103-1"/>
    </source>
</evidence>
<dbReference type="InterPro" id="IPR029154">
    <property type="entry name" value="HIBADH-like_NADP-bd"/>
</dbReference>
<dbReference type="Pfam" id="PF14833">
    <property type="entry name" value="NAD_binding_11"/>
    <property type="match status" value="1"/>
</dbReference>
<comment type="caution">
    <text evidence="7">The sequence shown here is derived from an EMBL/GenBank/DDBJ whole genome shotgun (WGS) entry which is preliminary data.</text>
</comment>
<proteinExistence type="predicted"/>
<gene>
    <name evidence="7" type="ORF">C0081_03755</name>
</gene>
<feature type="active site" evidence="3">
    <location>
        <position position="172"/>
    </location>
</feature>
<dbReference type="GO" id="GO:0016054">
    <property type="term" value="P:organic acid catabolic process"/>
    <property type="evidence" value="ECO:0007669"/>
    <property type="project" value="UniProtKB-ARBA"/>
</dbReference>
<dbReference type="InterPro" id="IPR006115">
    <property type="entry name" value="6PGDH_NADP-bd"/>
</dbReference>
<evidence type="ECO:0000256" key="4">
    <source>
        <dbReference type="SAM" id="SignalP"/>
    </source>
</evidence>
<dbReference type="PROSITE" id="PS00895">
    <property type="entry name" value="3_HYDROXYISOBUT_DH"/>
    <property type="match status" value="1"/>
</dbReference>
<organism evidence="7 8">
    <name type="scientific">Cohaesibacter celericrescens</name>
    <dbReference type="NCBI Taxonomy" id="2067669"/>
    <lineage>
        <taxon>Bacteria</taxon>
        <taxon>Pseudomonadati</taxon>
        <taxon>Pseudomonadota</taxon>
        <taxon>Alphaproteobacteria</taxon>
        <taxon>Hyphomicrobiales</taxon>
        <taxon>Cohaesibacteraceae</taxon>
    </lineage>
</organism>
<reference evidence="7 8" key="1">
    <citation type="submission" date="2018-01" db="EMBL/GenBank/DDBJ databases">
        <title>The draft genome sequence of Cohaesibacter sp. H1304.</title>
        <authorList>
            <person name="Wang N.-N."/>
            <person name="Du Z.-J."/>
        </authorList>
    </citation>
    <scope>NUCLEOTIDE SEQUENCE [LARGE SCALE GENOMIC DNA]</scope>
    <source>
        <strain evidence="7 8">H1304</strain>
    </source>
</reference>
<feature type="chain" id="PRO_5014762815" evidence="4">
    <location>
        <begin position="18"/>
        <end position="297"/>
    </location>
</feature>
<dbReference type="InterPro" id="IPR002204">
    <property type="entry name" value="3-OH-isobutyrate_DH-rel_CS"/>
</dbReference>
<keyword evidence="8" id="KW-1185">Reference proteome</keyword>
<dbReference type="InterPro" id="IPR051265">
    <property type="entry name" value="HIBADH-related_NP60_sf"/>
</dbReference>
<evidence type="ECO:0000259" key="6">
    <source>
        <dbReference type="Pfam" id="PF14833"/>
    </source>
</evidence>
<dbReference type="GO" id="GO:0050661">
    <property type="term" value="F:NADP binding"/>
    <property type="evidence" value="ECO:0007669"/>
    <property type="project" value="InterPro"/>
</dbReference>
<evidence type="ECO:0000256" key="2">
    <source>
        <dbReference type="ARBA" id="ARBA00023027"/>
    </source>
</evidence>
<dbReference type="InterPro" id="IPR013328">
    <property type="entry name" value="6PGD_dom2"/>
</dbReference>
<protein>
    <submittedName>
        <fullName evidence="7">NAD(P)-dependent oxidoreductase</fullName>
    </submittedName>
</protein>
<dbReference type="InterPro" id="IPR008927">
    <property type="entry name" value="6-PGluconate_DH-like_C_sf"/>
</dbReference>
<dbReference type="GO" id="GO:0051287">
    <property type="term" value="F:NAD binding"/>
    <property type="evidence" value="ECO:0007669"/>
    <property type="project" value="InterPro"/>
</dbReference>
<dbReference type="AlphaFoldDB" id="A0A2N5XVQ2"/>
<feature type="domain" description="6-phosphogluconate dehydrogenase NADP-binding" evidence="5">
    <location>
        <begin position="3"/>
        <end position="163"/>
    </location>
</feature>
<keyword evidence="2" id="KW-0520">NAD</keyword>
<dbReference type="GO" id="GO:0016491">
    <property type="term" value="F:oxidoreductase activity"/>
    <property type="evidence" value="ECO:0007669"/>
    <property type="project" value="UniProtKB-KW"/>
</dbReference>
<evidence type="ECO:0000256" key="1">
    <source>
        <dbReference type="ARBA" id="ARBA00023002"/>
    </source>
</evidence>
<dbReference type="Gene3D" id="1.10.1040.10">
    <property type="entry name" value="N-(1-d-carboxylethyl)-l-norvaline Dehydrogenase, domain 2"/>
    <property type="match status" value="1"/>
</dbReference>
<dbReference type="OrthoDB" id="9812907at2"/>
<dbReference type="SUPFAM" id="SSF48179">
    <property type="entry name" value="6-phosphogluconate dehydrogenase C-terminal domain-like"/>
    <property type="match status" value="1"/>
</dbReference>
<dbReference type="Pfam" id="PF03446">
    <property type="entry name" value="NAD_binding_2"/>
    <property type="match status" value="1"/>
</dbReference>
<evidence type="ECO:0000313" key="7">
    <source>
        <dbReference type="EMBL" id="PLW78586.1"/>
    </source>
</evidence>
<dbReference type="PANTHER" id="PTHR43580">
    <property type="entry name" value="OXIDOREDUCTASE GLYR1-RELATED"/>
    <property type="match status" value="1"/>
</dbReference>
<sequence length="297" mass="31082">MAKIGFMGLGLMGSGMAASLVKAGHDVTVWNRSQGSKCTEIEKLGAKLAPTPEGAAKDADMVISMVADDIASERVWMAEDGALSAAKPGMIAVECSTISHTHVRRLAEEVSKKGAIYIDCPVNGPPADAATGNLVLLVGADPEDLEKARPILEVISKSILHFGAVGTGTGFKLLNNMLGAVHVAAIAEVSHLAQKLELNAETLIAAVESGPCASPHTVRMIRAMAHNKLSEQTGLAIGLREKDTRYCMAMAEANMTGLSIGKAAYGWYKEALSSVAKEDDSAMLQVIAANNGFVPEQ</sequence>
<dbReference type="Proteomes" id="UP000234881">
    <property type="component" value="Unassembled WGS sequence"/>
</dbReference>
<dbReference type="Gene3D" id="3.40.50.720">
    <property type="entry name" value="NAD(P)-binding Rossmann-like Domain"/>
    <property type="match status" value="1"/>
</dbReference>
<dbReference type="RefSeq" id="WP_101532479.1">
    <property type="nucleotide sequence ID" value="NZ_JBFHIU010000064.1"/>
</dbReference>
<dbReference type="SUPFAM" id="SSF51735">
    <property type="entry name" value="NAD(P)-binding Rossmann-fold domains"/>
    <property type="match status" value="1"/>
</dbReference>
<dbReference type="InterPro" id="IPR015815">
    <property type="entry name" value="HIBADH-related"/>
</dbReference>
<dbReference type="PANTHER" id="PTHR43580:SF2">
    <property type="entry name" value="CYTOKINE-LIKE NUCLEAR FACTOR N-PAC"/>
    <property type="match status" value="1"/>
</dbReference>
<keyword evidence="4" id="KW-0732">Signal</keyword>
<evidence type="ECO:0000313" key="8">
    <source>
        <dbReference type="Proteomes" id="UP000234881"/>
    </source>
</evidence>
<feature type="domain" description="3-hydroxyisobutyrate dehydrogenase-like NAD-binding" evidence="6">
    <location>
        <begin position="166"/>
        <end position="286"/>
    </location>
</feature>
<dbReference type="PIRSF" id="PIRSF000103">
    <property type="entry name" value="HIBADH"/>
    <property type="match status" value="1"/>
</dbReference>
<dbReference type="InterPro" id="IPR036291">
    <property type="entry name" value="NAD(P)-bd_dom_sf"/>
</dbReference>